<evidence type="ECO:0008006" key="2">
    <source>
        <dbReference type="Google" id="ProtNLM"/>
    </source>
</evidence>
<dbReference type="InterPro" id="IPR011250">
    <property type="entry name" value="OMP/PagP_B-barrel"/>
</dbReference>
<dbReference type="SUPFAM" id="SSF56925">
    <property type="entry name" value="OMPA-like"/>
    <property type="match status" value="1"/>
</dbReference>
<evidence type="ECO:0000313" key="1">
    <source>
        <dbReference type="EMBL" id="HGZ43557.1"/>
    </source>
</evidence>
<sequence>MQGDVRPTSNLGQRAAVGALVFLLLLLAGIRAANAGEIVPSIGIAHSVAADENRTMLGLELRGNLAPMVKTGIGVGYRSEDAFDGALTVRTIPVTASLWLSPLPTLYAGGGAGMYFTTLSFGDAIALPDQSDEQFGWHLGGGMNVPLGPVAALDLHGRYVFLQDEVGAPQTGTFDPDFWMASAGVAIRF</sequence>
<reference evidence="1" key="1">
    <citation type="journal article" date="2020" name="mSystems">
        <title>Genome- and Community-Level Interaction Insights into Carbon Utilization and Element Cycling Functions of Hydrothermarchaeota in Hydrothermal Sediment.</title>
        <authorList>
            <person name="Zhou Z."/>
            <person name="Liu Y."/>
            <person name="Xu W."/>
            <person name="Pan J."/>
            <person name="Luo Z.H."/>
            <person name="Li M."/>
        </authorList>
    </citation>
    <scope>NUCLEOTIDE SEQUENCE [LARGE SCALE GENOMIC DNA]</scope>
    <source>
        <strain evidence="1">SpSt-381</strain>
    </source>
</reference>
<name>A0A832IAN1_UNCEI</name>
<comment type="caution">
    <text evidence="1">The sequence shown here is derived from an EMBL/GenBank/DDBJ whole genome shotgun (WGS) entry which is preliminary data.</text>
</comment>
<dbReference type="Gene3D" id="2.40.160.20">
    <property type="match status" value="1"/>
</dbReference>
<protein>
    <recommendedName>
        <fullName evidence="2">Porin family protein</fullName>
    </recommendedName>
</protein>
<dbReference type="EMBL" id="DSQF01000018">
    <property type="protein sequence ID" value="HGZ43557.1"/>
    <property type="molecule type" value="Genomic_DNA"/>
</dbReference>
<proteinExistence type="predicted"/>
<accession>A0A832IAN1</accession>
<organism evidence="1">
    <name type="scientific">Eiseniibacteriota bacterium</name>
    <dbReference type="NCBI Taxonomy" id="2212470"/>
    <lineage>
        <taxon>Bacteria</taxon>
        <taxon>Candidatus Eiseniibacteriota</taxon>
    </lineage>
</organism>
<dbReference type="AlphaFoldDB" id="A0A832IAN1"/>
<gene>
    <name evidence="1" type="ORF">ENR23_09055</name>
</gene>